<evidence type="ECO:0000313" key="4">
    <source>
        <dbReference type="Proteomes" id="UP001218218"/>
    </source>
</evidence>
<reference evidence="3" key="1">
    <citation type="submission" date="2023-03" db="EMBL/GenBank/DDBJ databases">
        <title>Massive genome expansion in bonnet fungi (Mycena s.s.) driven by repeated elements and novel gene families across ecological guilds.</title>
        <authorList>
            <consortium name="Lawrence Berkeley National Laboratory"/>
            <person name="Harder C.B."/>
            <person name="Miyauchi S."/>
            <person name="Viragh M."/>
            <person name="Kuo A."/>
            <person name="Thoen E."/>
            <person name="Andreopoulos B."/>
            <person name="Lu D."/>
            <person name="Skrede I."/>
            <person name="Drula E."/>
            <person name="Henrissat B."/>
            <person name="Morin E."/>
            <person name="Kohler A."/>
            <person name="Barry K."/>
            <person name="LaButti K."/>
            <person name="Morin E."/>
            <person name="Salamov A."/>
            <person name="Lipzen A."/>
            <person name="Mereny Z."/>
            <person name="Hegedus B."/>
            <person name="Baldrian P."/>
            <person name="Stursova M."/>
            <person name="Weitz H."/>
            <person name="Taylor A."/>
            <person name="Grigoriev I.V."/>
            <person name="Nagy L.G."/>
            <person name="Martin F."/>
            <person name="Kauserud H."/>
        </authorList>
    </citation>
    <scope>NUCLEOTIDE SEQUENCE</scope>
    <source>
        <strain evidence="3">CBHHK002</strain>
    </source>
</reference>
<evidence type="ECO:0000259" key="2">
    <source>
        <dbReference type="Pfam" id="PF20152"/>
    </source>
</evidence>
<protein>
    <recommendedName>
        <fullName evidence="2">DUF6534 domain-containing protein</fullName>
    </recommendedName>
</protein>
<comment type="caution">
    <text evidence="3">The sequence shown here is derived from an EMBL/GenBank/DDBJ whole genome shotgun (WGS) entry which is preliminary data.</text>
</comment>
<feature type="transmembrane region" description="Helical" evidence="1">
    <location>
        <begin position="93"/>
        <end position="114"/>
    </location>
</feature>
<feature type="transmembrane region" description="Helical" evidence="1">
    <location>
        <begin position="134"/>
        <end position="153"/>
    </location>
</feature>
<dbReference type="PANTHER" id="PTHR40465:SF1">
    <property type="entry name" value="DUF6534 DOMAIN-CONTAINING PROTEIN"/>
    <property type="match status" value="1"/>
</dbReference>
<dbReference type="EMBL" id="JARIHO010000018">
    <property type="protein sequence ID" value="KAJ7347936.1"/>
    <property type="molecule type" value="Genomic_DNA"/>
</dbReference>
<organism evidence="3 4">
    <name type="scientific">Mycena albidolilacea</name>
    <dbReference type="NCBI Taxonomy" id="1033008"/>
    <lineage>
        <taxon>Eukaryota</taxon>
        <taxon>Fungi</taxon>
        <taxon>Dikarya</taxon>
        <taxon>Basidiomycota</taxon>
        <taxon>Agaricomycotina</taxon>
        <taxon>Agaricomycetes</taxon>
        <taxon>Agaricomycetidae</taxon>
        <taxon>Agaricales</taxon>
        <taxon>Marasmiineae</taxon>
        <taxon>Mycenaceae</taxon>
        <taxon>Mycena</taxon>
    </lineage>
</organism>
<name>A0AAD7A1Z6_9AGAR</name>
<evidence type="ECO:0000256" key="1">
    <source>
        <dbReference type="SAM" id="Phobius"/>
    </source>
</evidence>
<dbReference type="PANTHER" id="PTHR40465">
    <property type="entry name" value="CHROMOSOME 1, WHOLE GENOME SHOTGUN SEQUENCE"/>
    <property type="match status" value="1"/>
</dbReference>
<gene>
    <name evidence="3" type="ORF">DFH08DRAFT_866945</name>
</gene>
<feature type="transmembrane region" description="Helical" evidence="1">
    <location>
        <begin position="201"/>
        <end position="227"/>
    </location>
</feature>
<keyword evidence="1" id="KW-1133">Transmembrane helix</keyword>
<feature type="transmembrane region" description="Helical" evidence="1">
    <location>
        <begin position="165"/>
        <end position="189"/>
    </location>
</feature>
<evidence type="ECO:0000313" key="3">
    <source>
        <dbReference type="EMBL" id="KAJ7347936.1"/>
    </source>
</evidence>
<dbReference type="AlphaFoldDB" id="A0AAD7A1Z6"/>
<accession>A0AAD7A1Z6</accession>
<dbReference type="Pfam" id="PF20152">
    <property type="entry name" value="DUF6534"/>
    <property type="match status" value="1"/>
</dbReference>
<keyword evidence="1" id="KW-0812">Transmembrane</keyword>
<dbReference type="InterPro" id="IPR045339">
    <property type="entry name" value="DUF6534"/>
</dbReference>
<keyword evidence="4" id="KW-1185">Reference proteome</keyword>
<sequence length="269" mass="30050">MVPALDINNLPPVSLSRTSLPMDCAVPSNLDASLGALQIGVFVSHVLFGVTTTQTYNYYNRFPDDSPKIKALVCTRRIESCLGRVMHITDHRWQVAFVWVCDAAHAICVGHTIYAYTITDYGHPERLARALPKSILVAAFLTGFIAALVQGFFTIRAYALSKRLFVSLIISAMVFVRLLGMSAISLMAVKMTFLAPFETQWGWLITLSWSISTITDLTITATLVVFLRDQRLRVHQRTTEVLDRLITWTIETALMTRLISIHSVFVTGP</sequence>
<proteinExistence type="predicted"/>
<dbReference type="Proteomes" id="UP001218218">
    <property type="component" value="Unassembled WGS sequence"/>
</dbReference>
<keyword evidence="1" id="KW-0472">Membrane</keyword>
<feature type="domain" description="DUF6534" evidence="2">
    <location>
        <begin position="212"/>
        <end position="261"/>
    </location>
</feature>